<dbReference type="AlphaFoldDB" id="A0A839JZR7"/>
<protein>
    <submittedName>
        <fullName evidence="3">Replication initiator protein A</fullName>
    </submittedName>
</protein>
<accession>A0A839JZR7</accession>
<sequence length="160" mass="18351">MSNYMYQHTRIPSFLPMPRFLISMHVSNTAKLLYSLMLGRAQLSQSNAWVDGNGRVYFVYTIQQMAEDMEKSATTIKDAMKELVAAHLLEKVPQGRGRPNRLYILFPEEKVCRKSDVGNSTEVGWKTGSNPVGNLSPNKYINNKTNNSLRDYDYEEEESF</sequence>
<dbReference type="InterPro" id="IPR010724">
    <property type="entry name" value="RepA_N"/>
</dbReference>
<keyword evidence="4" id="KW-1185">Reference proteome</keyword>
<evidence type="ECO:0000256" key="1">
    <source>
        <dbReference type="SAM" id="MobiDB-lite"/>
    </source>
</evidence>
<comment type="caution">
    <text evidence="3">The sequence shown here is derived from an EMBL/GenBank/DDBJ whole genome shotgun (WGS) entry which is preliminary data.</text>
</comment>
<gene>
    <name evidence="3" type="ORF">H0486_04630</name>
</gene>
<name>A0A839JZR7_9FIRM</name>
<proteinExistence type="predicted"/>
<evidence type="ECO:0000313" key="3">
    <source>
        <dbReference type="EMBL" id="MBB2182159.1"/>
    </source>
</evidence>
<feature type="domain" description="Replication initiator A N-terminal" evidence="2">
    <location>
        <begin position="17"/>
        <end position="83"/>
    </location>
</feature>
<reference evidence="3 4" key="1">
    <citation type="submission" date="2020-07" db="EMBL/GenBank/DDBJ databases">
        <title>Characterization and genome sequencing of isolate MD1, a novel member within the family Lachnospiraceae.</title>
        <authorList>
            <person name="Rettenmaier R."/>
            <person name="Di Bello L."/>
            <person name="Zinser C."/>
            <person name="Scheitz K."/>
            <person name="Liebl W."/>
            <person name="Zverlov V."/>
        </authorList>
    </citation>
    <scope>NUCLEOTIDE SEQUENCE [LARGE SCALE GENOMIC DNA]</scope>
    <source>
        <strain evidence="3 4">MD1</strain>
    </source>
</reference>
<feature type="region of interest" description="Disordered" evidence="1">
    <location>
        <begin position="117"/>
        <end position="142"/>
    </location>
</feature>
<dbReference type="Proteomes" id="UP000574276">
    <property type="component" value="Unassembled WGS sequence"/>
</dbReference>
<dbReference type="EMBL" id="JACEGA010000001">
    <property type="protein sequence ID" value="MBB2182159.1"/>
    <property type="molecule type" value="Genomic_DNA"/>
</dbReference>
<evidence type="ECO:0000313" key="4">
    <source>
        <dbReference type="Proteomes" id="UP000574276"/>
    </source>
</evidence>
<evidence type="ECO:0000259" key="2">
    <source>
        <dbReference type="Pfam" id="PF06970"/>
    </source>
</evidence>
<organism evidence="3 4">
    <name type="scientific">Variimorphobacter saccharofermentans</name>
    <dbReference type="NCBI Taxonomy" id="2755051"/>
    <lineage>
        <taxon>Bacteria</taxon>
        <taxon>Bacillati</taxon>
        <taxon>Bacillota</taxon>
        <taxon>Clostridia</taxon>
        <taxon>Lachnospirales</taxon>
        <taxon>Lachnospiraceae</taxon>
        <taxon>Variimorphobacter</taxon>
    </lineage>
</organism>
<dbReference type="Pfam" id="PF06970">
    <property type="entry name" value="RepA_N"/>
    <property type="match status" value="1"/>
</dbReference>